<dbReference type="AlphaFoldDB" id="A0AAU9K907"/>
<accession>A0AAU9K907</accession>
<evidence type="ECO:0000256" key="2">
    <source>
        <dbReference type="ARBA" id="ARBA00023043"/>
    </source>
</evidence>
<keyword evidence="1" id="KW-0677">Repeat</keyword>
<dbReference type="SUPFAM" id="SSF48403">
    <property type="entry name" value="Ankyrin repeat"/>
    <property type="match status" value="1"/>
</dbReference>
<evidence type="ECO:0000313" key="4">
    <source>
        <dbReference type="EMBL" id="CAG9329631.1"/>
    </source>
</evidence>
<feature type="repeat" description="ANK" evidence="3">
    <location>
        <begin position="13"/>
        <end position="45"/>
    </location>
</feature>
<dbReference type="PANTHER" id="PTHR24198:SF165">
    <property type="entry name" value="ANKYRIN REPEAT-CONTAINING PROTEIN-RELATED"/>
    <property type="match status" value="1"/>
</dbReference>
<dbReference type="PROSITE" id="PS50297">
    <property type="entry name" value="ANK_REP_REGION"/>
    <property type="match status" value="3"/>
</dbReference>
<dbReference type="PROSITE" id="PS50088">
    <property type="entry name" value="ANK_REPEAT"/>
    <property type="match status" value="3"/>
</dbReference>
<protein>
    <recommendedName>
        <fullName evidence="6">Ankyrin repeat protein</fullName>
    </recommendedName>
</protein>
<evidence type="ECO:0000256" key="1">
    <source>
        <dbReference type="ARBA" id="ARBA00022737"/>
    </source>
</evidence>
<name>A0AAU9K907_9CILI</name>
<evidence type="ECO:0000313" key="5">
    <source>
        <dbReference type="Proteomes" id="UP001162131"/>
    </source>
</evidence>
<dbReference type="PANTHER" id="PTHR24198">
    <property type="entry name" value="ANKYRIN REPEAT AND PROTEIN KINASE DOMAIN-CONTAINING PROTEIN"/>
    <property type="match status" value="1"/>
</dbReference>
<sequence>MISYPRTSENPQLEDSAFHRAAKSGNSRLIECFIKAGANVNLQTKRSDAPLYLAAQSNHLDSISLLLQNGADPNMKNSGGNTALHVASLNGNYDLAKLLISHNASLRIKNERWQYPFHIAVKGNHANLIESFLNTDVEAALLKDLNGKITIDYCKQPESKAVFTRFILWRERKGILFVNKFSNSFGRISNGAFREIVEYI</sequence>
<organism evidence="4 5">
    <name type="scientific">Blepharisma stoltei</name>
    <dbReference type="NCBI Taxonomy" id="1481888"/>
    <lineage>
        <taxon>Eukaryota</taxon>
        <taxon>Sar</taxon>
        <taxon>Alveolata</taxon>
        <taxon>Ciliophora</taxon>
        <taxon>Postciliodesmatophora</taxon>
        <taxon>Heterotrichea</taxon>
        <taxon>Heterotrichida</taxon>
        <taxon>Blepharismidae</taxon>
        <taxon>Blepharisma</taxon>
    </lineage>
</organism>
<dbReference type="Pfam" id="PF12796">
    <property type="entry name" value="Ank_2"/>
    <property type="match status" value="1"/>
</dbReference>
<gene>
    <name evidence="4" type="ORF">BSTOLATCC_MIC49258</name>
</gene>
<dbReference type="EMBL" id="CAJZBQ010000048">
    <property type="protein sequence ID" value="CAG9329631.1"/>
    <property type="molecule type" value="Genomic_DNA"/>
</dbReference>
<keyword evidence="2 3" id="KW-0040">ANK repeat</keyword>
<feature type="repeat" description="ANK" evidence="3">
    <location>
        <begin position="46"/>
        <end position="78"/>
    </location>
</feature>
<dbReference type="SMART" id="SM00248">
    <property type="entry name" value="ANK"/>
    <property type="match status" value="4"/>
</dbReference>
<dbReference type="InterPro" id="IPR002110">
    <property type="entry name" value="Ankyrin_rpt"/>
</dbReference>
<comment type="caution">
    <text evidence="4">The sequence shown here is derived from an EMBL/GenBank/DDBJ whole genome shotgun (WGS) entry which is preliminary data.</text>
</comment>
<reference evidence="4" key="1">
    <citation type="submission" date="2021-09" db="EMBL/GenBank/DDBJ databases">
        <authorList>
            <consortium name="AG Swart"/>
            <person name="Singh M."/>
            <person name="Singh A."/>
            <person name="Seah K."/>
            <person name="Emmerich C."/>
        </authorList>
    </citation>
    <scope>NUCLEOTIDE SEQUENCE</scope>
    <source>
        <strain evidence="4">ATCC30299</strain>
    </source>
</reference>
<dbReference type="Gene3D" id="1.25.40.20">
    <property type="entry name" value="Ankyrin repeat-containing domain"/>
    <property type="match status" value="2"/>
</dbReference>
<feature type="repeat" description="ANK" evidence="3">
    <location>
        <begin position="79"/>
        <end position="111"/>
    </location>
</feature>
<evidence type="ECO:0000256" key="3">
    <source>
        <dbReference type="PROSITE-ProRule" id="PRU00023"/>
    </source>
</evidence>
<evidence type="ECO:0008006" key="6">
    <source>
        <dbReference type="Google" id="ProtNLM"/>
    </source>
</evidence>
<dbReference type="InterPro" id="IPR036770">
    <property type="entry name" value="Ankyrin_rpt-contain_sf"/>
</dbReference>
<keyword evidence="5" id="KW-1185">Reference proteome</keyword>
<proteinExistence type="predicted"/>
<dbReference type="Proteomes" id="UP001162131">
    <property type="component" value="Unassembled WGS sequence"/>
</dbReference>